<evidence type="ECO:0000259" key="1">
    <source>
        <dbReference type="Pfam" id="PF13709"/>
    </source>
</evidence>
<dbReference type="KEGG" id="pspc:Strain318_000765"/>
<evidence type="ECO:0000313" key="4">
    <source>
        <dbReference type="Proteomes" id="UP001229955"/>
    </source>
</evidence>
<dbReference type="InterPro" id="IPR025297">
    <property type="entry name" value="DUF4159"/>
</dbReference>
<keyword evidence="4" id="KW-1185">Reference proteome</keyword>
<gene>
    <name evidence="2" type="ORF">Strain138_000765</name>
    <name evidence="3" type="ORF">Strain318_000765</name>
</gene>
<organism evidence="2">
    <name type="scientific">Pseudogemmatithrix spongiicola</name>
    <dbReference type="NCBI Taxonomy" id="3062599"/>
    <lineage>
        <taxon>Bacteria</taxon>
        <taxon>Pseudomonadati</taxon>
        <taxon>Gemmatimonadota</taxon>
        <taxon>Gemmatimonadia</taxon>
        <taxon>Gemmatimonadales</taxon>
        <taxon>Gemmatimonadaceae</taxon>
        <taxon>Pseudogemmatithrix</taxon>
    </lineage>
</organism>
<dbReference type="EMBL" id="CP130613">
    <property type="protein sequence ID" value="WKW14420.1"/>
    <property type="molecule type" value="Genomic_DNA"/>
</dbReference>
<protein>
    <submittedName>
        <fullName evidence="2">DUF4159 domain-containing protein</fullName>
    </submittedName>
</protein>
<dbReference type="AlphaFoldDB" id="A0AA49JTA5"/>
<dbReference type="Proteomes" id="UP001229955">
    <property type="component" value="Chromosome"/>
</dbReference>
<accession>A0AA49JTA5</accession>
<feature type="domain" description="DUF4159" evidence="1">
    <location>
        <begin position="7"/>
        <end position="201"/>
    </location>
</feature>
<reference evidence="2" key="1">
    <citation type="submission" date="2023-07" db="EMBL/GenBank/DDBJ databases">
        <authorList>
            <person name="Haufschild T."/>
            <person name="Kallscheuer N."/>
            <person name="Hammer J."/>
            <person name="Kohn T."/>
            <person name="Kabuu M."/>
            <person name="Jogler M."/>
            <person name="Wohfarth N."/>
            <person name="Heuer A."/>
            <person name="Rohde M."/>
            <person name="van Teeseling M.C.F."/>
            <person name="Jogler C."/>
        </authorList>
    </citation>
    <scope>NUCLEOTIDE SEQUENCE</scope>
    <source>
        <strain evidence="2">Strain 138</strain>
        <strain evidence="3">Strain 318</strain>
    </source>
</reference>
<accession>A0AA49JYX5</accession>
<dbReference type="Pfam" id="PF13709">
    <property type="entry name" value="DUF4159"/>
    <property type="match status" value="1"/>
</dbReference>
<dbReference type="Gene3D" id="3.40.50.12140">
    <property type="entry name" value="Domain of unknown function DUF4159"/>
    <property type="match status" value="1"/>
</dbReference>
<sequence length="203" mass="23271">MAEFNWATAQYDSGDWDSAPMVAPNLIDSIARYTTIDVAPTGVVVPLGSRDLFKYPLVFLTGHLPVRFSDVERDTLREYCRRGGLLFVDDHNHDIDGEFHRTAWEEIARAVGPLRDLPNDHELYRAFFEFRDGPPTTSHELNGWGDNLVHKHLQAVLLDGRIAVLYSSKDYASEWNYHPDNKRFMSQDNTRFGVNVVVYALTR</sequence>
<dbReference type="EMBL" id="CP130612">
    <property type="protein sequence ID" value="WKW11510.1"/>
    <property type="molecule type" value="Genomic_DNA"/>
</dbReference>
<evidence type="ECO:0000313" key="3">
    <source>
        <dbReference type="EMBL" id="WKW14420.1"/>
    </source>
</evidence>
<dbReference type="RefSeq" id="WP_367887208.1">
    <property type="nucleotide sequence ID" value="NZ_CP130612.1"/>
</dbReference>
<evidence type="ECO:0000313" key="2">
    <source>
        <dbReference type="EMBL" id="WKW11510.1"/>
    </source>
</evidence>
<proteinExistence type="predicted"/>
<name>A0AA49JTA5_9BACT</name>